<dbReference type="AlphaFoldDB" id="A0A0A9D968"/>
<accession>A0A0A9D968</accession>
<proteinExistence type="predicted"/>
<evidence type="ECO:0000313" key="1">
    <source>
        <dbReference type="EMBL" id="JAD80302.1"/>
    </source>
</evidence>
<organism evidence="1">
    <name type="scientific">Arundo donax</name>
    <name type="common">Giant reed</name>
    <name type="synonym">Donax arundinaceus</name>
    <dbReference type="NCBI Taxonomy" id="35708"/>
    <lineage>
        <taxon>Eukaryota</taxon>
        <taxon>Viridiplantae</taxon>
        <taxon>Streptophyta</taxon>
        <taxon>Embryophyta</taxon>
        <taxon>Tracheophyta</taxon>
        <taxon>Spermatophyta</taxon>
        <taxon>Magnoliopsida</taxon>
        <taxon>Liliopsida</taxon>
        <taxon>Poales</taxon>
        <taxon>Poaceae</taxon>
        <taxon>PACMAD clade</taxon>
        <taxon>Arundinoideae</taxon>
        <taxon>Arundineae</taxon>
        <taxon>Arundo</taxon>
    </lineage>
</organism>
<name>A0A0A9D968_ARUDO</name>
<protein>
    <submittedName>
        <fullName evidence="1">Uncharacterized protein</fullName>
    </submittedName>
</protein>
<reference evidence="1" key="2">
    <citation type="journal article" date="2015" name="Data Brief">
        <title>Shoot transcriptome of the giant reed, Arundo donax.</title>
        <authorList>
            <person name="Barrero R.A."/>
            <person name="Guerrero F.D."/>
            <person name="Moolhuijzen P."/>
            <person name="Goolsby J.A."/>
            <person name="Tidwell J."/>
            <person name="Bellgard S.E."/>
            <person name="Bellgard M.I."/>
        </authorList>
    </citation>
    <scope>NUCLEOTIDE SEQUENCE</scope>
    <source>
        <tissue evidence="1">Shoot tissue taken approximately 20 cm above the soil surface</tissue>
    </source>
</reference>
<reference evidence="1" key="1">
    <citation type="submission" date="2014-09" db="EMBL/GenBank/DDBJ databases">
        <authorList>
            <person name="Magalhaes I.L.F."/>
            <person name="Oliveira U."/>
            <person name="Santos F.R."/>
            <person name="Vidigal T.H.D.A."/>
            <person name="Brescovit A.D."/>
            <person name="Santos A.J."/>
        </authorList>
    </citation>
    <scope>NUCLEOTIDE SEQUENCE</scope>
    <source>
        <tissue evidence="1">Shoot tissue taken approximately 20 cm above the soil surface</tissue>
    </source>
</reference>
<dbReference type="EMBL" id="GBRH01217593">
    <property type="protein sequence ID" value="JAD80302.1"/>
    <property type="molecule type" value="Transcribed_RNA"/>
</dbReference>
<sequence length="88" mass="9161">MKSTTTAAYALGISATPVNPNLAPIKAPTTTWHASICAPPCRNSFRRPSRSTVTMETKVAKTLTRPVITADMSDASSANPSVLNSTGA</sequence>